<dbReference type="Proteomes" id="UP000637643">
    <property type="component" value="Unassembled WGS sequence"/>
</dbReference>
<keyword evidence="1" id="KW-0812">Transmembrane</keyword>
<accession>A0A917D1B2</accession>
<reference evidence="2" key="2">
    <citation type="submission" date="2020-09" db="EMBL/GenBank/DDBJ databases">
        <authorList>
            <person name="Sun Q."/>
            <person name="Zhou Y."/>
        </authorList>
    </citation>
    <scope>NUCLEOTIDE SEQUENCE</scope>
    <source>
        <strain evidence="2">CGMCC 1.16134</strain>
    </source>
</reference>
<keyword evidence="1" id="KW-1133">Transmembrane helix</keyword>
<evidence type="ECO:0000313" key="2">
    <source>
        <dbReference type="EMBL" id="GGG08230.1"/>
    </source>
</evidence>
<proteinExistence type="predicted"/>
<gene>
    <name evidence="2" type="ORF">GCM10010912_61080</name>
</gene>
<evidence type="ECO:0000313" key="3">
    <source>
        <dbReference type="Proteomes" id="UP000637643"/>
    </source>
</evidence>
<feature type="transmembrane region" description="Helical" evidence="1">
    <location>
        <begin position="56"/>
        <end position="87"/>
    </location>
</feature>
<keyword evidence="1" id="KW-0472">Membrane</keyword>
<comment type="caution">
    <text evidence="2">The sequence shown here is derived from an EMBL/GenBank/DDBJ whole genome shotgun (WGS) entry which is preliminary data.</text>
</comment>
<evidence type="ECO:0000256" key="1">
    <source>
        <dbReference type="SAM" id="Phobius"/>
    </source>
</evidence>
<keyword evidence="3" id="KW-1185">Reference proteome</keyword>
<protein>
    <submittedName>
        <fullName evidence="2">Uncharacterized protein</fullName>
    </submittedName>
</protein>
<reference evidence="2" key="1">
    <citation type="journal article" date="2014" name="Int. J. Syst. Evol. Microbiol.">
        <title>Complete genome sequence of Corynebacterium casei LMG S-19264T (=DSM 44701T), isolated from a smear-ripened cheese.</title>
        <authorList>
            <consortium name="US DOE Joint Genome Institute (JGI-PGF)"/>
            <person name="Walter F."/>
            <person name="Albersmeier A."/>
            <person name="Kalinowski J."/>
            <person name="Ruckert C."/>
        </authorList>
    </citation>
    <scope>NUCLEOTIDE SEQUENCE</scope>
    <source>
        <strain evidence="2">CGMCC 1.16134</strain>
    </source>
</reference>
<dbReference type="AlphaFoldDB" id="A0A917D1B2"/>
<organism evidence="2 3">
    <name type="scientific">Paenibacillus albidus</name>
    <dbReference type="NCBI Taxonomy" id="2041023"/>
    <lineage>
        <taxon>Bacteria</taxon>
        <taxon>Bacillati</taxon>
        <taxon>Bacillota</taxon>
        <taxon>Bacilli</taxon>
        <taxon>Bacillales</taxon>
        <taxon>Paenibacillaceae</taxon>
        <taxon>Paenibacillus</taxon>
    </lineage>
</organism>
<name>A0A917D1B2_9BACL</name>
<dbReference type="EMBL" id="BMKR01000044">
    <property type="protein sequence ID" value="GGG08230.1"/>
    <property type="molecule type" value="Genomic_DNA"/>
</dbReference>
<sequence length="117" mass="13885">MLWIQYVISRSVLLITGHPFSKRWKSSFQLPWLGYIPVPDQYISYRLFRKVQLHNLWIGLCVSAMFVVWAPPAFTVSLIVCHLWLLLPRLYTLIRLRHDQIDGMLKFNPTDASYYSQ</sequence>